<keyword evidence="3" id="KW-1185">Reference proteome</keyword>
<reference evidence="2 3" key="1">
    <citation type="submission" date="2013-05" db="EMBL/GenBank/DDBJ databases">
        <title>Genome assembly of Chondromyces apiculatus DSM 436.</title>
        <authorList>
            <person name="Sharma G."/>
            <person name="Khatri I."/>
            <person name="Kaur C."/>
            <person name="Mayilraj S."/>
            <person name="Subramanian S."/>
        </authorList>
    </citation>
    <scope>NUCLEOTIDE SEQUENCE [LARGE SCALE GENOMIC DNA]</scope>
    <source>
        <strain evidence="2 3">DSM 436</strain>
    </source>
</reference>
<evidence type="ECO:0000313" key="3">
    <source>
        <dbReference type="Proteomes" id="UP000019678"/>
    </source>
</evidence>
<accession>A0A017SZW3</accession>
<comment type="caution">
    <text evidence="2">The sequence shown here is derived from an EMBL/GenBank/DDBJ whole genome shotgun (WGS) entry which is preliminary data.</text>
</comment>
<proteinExistence type="predicted"/>
<evidence type="ECO:0000313" key="2">
    <source>
        <dbReference type="EMBL" id="EYF01856.1"/>
    </source>
</evidence>
<dbReference type="EMBL" id="ASRX01000070">
    <property type="protein sequence ID" value="EYF01856.1"/>
    <property type="molecule type" value="Genomic_DNA"/>
</dbReference>
<dbReference type="OrthoDB" id="9792176at2"/>
<dbReference type="RefSeq" id="WP_044248614.1">
    <property type="nucleotide sequence ID" value="NZ_ASRX01000070.1"/>
</dbReference>
<protein>
    <submittedName>
        <fullName evidence="2">Uncharacterized protein</fullName>
    </submittedName>
</protein>
<sequence length="378" mass="40481">MKSSRRAPAQSPSPPTAEAFLAETEQLAEEVSWPFESFGEVNETTVASGALIEADPVYEKLIWSYDTENCLATCMLVCREEVPATRRAAVLKLCALVNDGLSFGCLDYSLESGALAFRDHADLLFGPLDVALRRATGRLLSLAQQIAPAIHGTLHGKKPGQALRDARRAAEGEPVEEEAVGEGQAGEGQAGDEVPRAEAPEPAARKPPRKGGKKAAASKAAPPVTAKAWLFSLEELPGLCRKHRTIFAALPPACAAMPMVLFCQGDGDTRELAALLFEHLPEKGSCAPGETKKMFRLIENLERLVDQHCAAYCFDNLARGPSGDVTTSQAFHDTGTLGEVAQALEAMGVRVERTDFVSSYLIASDLGWLLDEAPRPTA</sequence>
<organism evidence="2 3">
    <name type="scientific">Chondromyces apiculatus DSM 436</name>
    <dbReference type="NCBI Taxonomy" id="1192034"/>
    <lineage>
        <taxon>Bacteria</taxon>
        <taxon>Pseudomonadati</taxon>
        <taxon>Myxococcota</taxon>
        <taxon>Polyangia</taxon>
        <taxon>Polyangiales</taxon>
        <taxon>Polyangiaceae</taxon>
        <taxon>Chondromyces</taxon>
    </lineage>
</organism>
<dbReference type="Proteomes" id="UP000019678">
    <property type="component" value="Unassembled WGS sequence"/>
</dbReference>
<gene>
    <name evidence="2" type="ORF">CAP_7737</name>
</gene>
<feature type="region of interest" description="Disordered" evidence="1">
    <location>
        <begin position="153"/>
        <end position="220"/>
    </location>
</feature>
<evidence type="ECO:0000256" key="1">
    <source>
        <dbReference type="SAM" id="MobiDB-lite"/>
    </source>
</evidence>
<name>A0A017SZW3_9BACT</name>
<dbReference type="AlphaFoldDB" id="A0A017SZW3"/>